<keyword evidence="1" id="KW-0812">Transmembrane</keyword>
<dbReference type="Proteomes" id="UP001230220">
    <property type="component" value="Unassembled WGS sequence"/>
</dbReference>
<reference evidence="2 3" key="1">
    <citation type="submission" date="2023-07" db="EMBL/GenBank/DDBJ databases">
        <title>Genomic Encyclopedia of Type Strains, Phase IV (KMG-IV): sequencing the most valuable type-strain genomes for metagenomic binning, comparative biology and taxonomic classification.</title>
        <authorList>
            <person name="Goeker M."/>
        </authorList>
    </citation>
    <scope>NUCLEOTIDE SEQUENCE [LARGE SCALE GENOMIC DNA]</scope>
    <source>
        <strain evidence="2 3">DSM 16784</strain>
    </source>
</reference>
<keyword evidence="1" id="KW-1133">Transmembrane helix</keyword>
<feature type="transmembrane region" description="Helical" evidence="1">
    <location>
        <begin position="241"/>
        <end position="266"/>
    </location>
</feature>
<feature type="transmembrane region" description="Helical" evidence="1">
    <location>
        <begin position="71"/>
        <end position="87"/>
    </location>
</feature>
<feature type="transmembrane region" description="Helical" evidence="1">
    <location>
        <begin position="316"/>
        <end position="340"/>
    </location>
</feature>
<name>A0ABU0E1X6_9FIRM</name>
<comment type="caution">
    <text evidence="2">The sequence shown here is derived from an EMBL/GenBank/DDBJ whole genome shotgun (WGS) entry which is preliminary data.</text>
</comment>
<feature type="transmembrane region" description="Helical" evidence="1">
    <location>
        <begin position="352"/>
        <end position="372"/>
    </location>
</feature>
<feature type="transmembrane region" description="Helical" evidence="1">
    <location>
        <begin position="159"/>
        <end position="179"/>
    </location>
</feature>
<protein>
    <recommendedName>
        <fullName evidence="4">DUF4173 domain-containing protein</fullName>
    </recommendedName>
</protein>
<feature type="transmembrane region" description="Helical" evidence="1">
    <location>
        <begin position="41"/>
        <end position="59"/>
    </location>
</feature>
<dbReference type="EMBL" id="JAUSUR010000002">
    <property type="protein sequence ID" value="MDQ0360897.1"/>
    <property type="molecule type" value="Genomic_DNA"/>
</dbReference>
<dbReference type="RefSeq" id="WP_307407144.1">
    <property type="nucleotide sequence ID" value="NZ_JAUSUR010000002.1"/>
</dbReference>
<dbReference type="InterPro" id="IPR025291">
    <property type="entry name" value="DUF4153"/>
</dbReference>
<proteinExistence type="predicted"/>
<sequence>MEQVKEDNKQVVWSKQDAFLLGGVTILGYTLMRLITTTKGYFLVTLFTVALCLSVYFYAKSKKKILKKSHKIYMVYTLLLSLSFSIFENSVFYGTIHIVLALSFAYWVLVIMDARKSDELDEHIIGDFLSGIRRAMQVSELKIQVDGKLDPKSGKLKQIFMALIIGIPLLLIVFALLLASDDGFRMVVEDLVNAIQLDLATRIFTFIISIPVSIVLFTYIRNNYQHTGKQYDLSKKKKVSSLVFTIILGMLILVYLLFFMGAFIGYMRFNAGSHSAYELSQFARNGFFPLLVVVLINLTVFISVKWLSENTIREKLMLTVLGSETLVLVVLAFAKLYLYINSYGYTLLRFNVAWFLVVLFLCISIFMVGVWMKVNYVRISIATFACIFLSLQFINVGKYMINYNIGLYQDGTRSYLDMSVVYAVGADGVDSIVELYEKEENIYTRSELVYFLSDLSQSTSHDNWSLNMQRIHASSTIDSVLDEISFY</sequence>
<accession>A0ABU0E1X6</accession>
<organism evidence="2 3">
    <name type="scientific">Breznakia pachnodae</name>
    <dbReference type="NCBI Taxonomy" id="265178"/>
    <lineage>
        <taxon>Bacteria</taxon>
        <taxon>Bacillati</taxon>
        <taxon>Bacillota</taxon>
        <taxon>Erysipelotrichia</taxon>
        <taxon>Erysipelotrichales</taxon>
        <taxon>Erysipelotrichaceae</taxon>
        <taxon>Breznakia</taxon>
    </lineage>
</organism>
<evidence type="ECO:0000313" key="2">
    <source>
        <dbReference type="EMBL" id="MDQ0360897.1"/>
    </source>
</evidence>
<dbReference type="Pfam" id="PF13687">
    <property type="entry name" value="DUF4153"/>
    <property type="match status" value="1"/>
</dbReference>
<feature type="transmembrane region" description="Helical" evidence="1">
    <location>
        <begin position="286"/>
        <end position="304"/>
    </location>
</feature>
<feature type="transmembrane region" description="Helical" evidence="1">
    <location>
        <begin position="199"/>
        <end position="220"/>
    </location>
</feature>
<feature type="transmembrane region" description="Helical" evidence="1">
    <location>
        <begin position="379"/>
        <end position="401"/>
    </location>
</feature>
<keyword evidence="3" id="KW-1185">Reference proteome</keyword>
<evidence type="ECO:0008006" key="4">
    <source>
        <dbReference type="Google" id="ProtNLM"/>
    </source>
</evidence>
<keyword evidence="1" id="KW-0472">Membrane</keyword>
<feature type="transmembrane region" description="Helical" evidence="1">
    <location>
        <begin position="18"/>
        <end position="35"/>
    </location>
</feature>
<feature type="transmembrane region" description="Helical" evidence="1">
    <location>
        <begin position="93"/>
        <end position="112"/>
    </location>
</feature>
<evidence type="ECO:0000313" key="3">
    <source>
        <dbReference type="Proteomes" id="UP001230220"/>
    </source>
</evidence>
<gene>
    <name evidence="2" type="ORF">J2S15_001642</name>
</gene>
<evidence type="ECO:0000256" key="1">
    <source>
        <dbReference type="SAM" id="Phobius"/>
    </source>
</evidence>